<evidence type="ECO:0000256" key="1">
    <source>
        <dbReference type="SAM" id="SignalP"/>
    </source>
</evidence>
<sequence length="52" mass="5397">MKKSIFLLMAMLMGGMSLSGCVAAAIGGAYVIGEELNEDDGDFDPLDEVVDG</sequence>
<accession>A0ABW1S4Z7</accession>
<organism evidence="2 3">
    <name type="scientific">Ponticaulis profundi</name>
    <dbReference type="NCBI Taxonomy" id="2665222"/>
    <lineage>
        <taxon>Bacteria</taxon>
        <taxon>Pseudomonadati</taxon>
        <taxon>Pseudomonadota</taxon>
        <taxon>Alphaproteobacteria</taxon>
        <taxon>Hyphomonadales</taxon>
        <taxon>Hyphomonadaceae</taxon>
        <taxon>Ponticaulis</taxon>
    </lineage>
</organism>
<dbReference type="RefSeq" id="WP_377374222.1">
    <property type="nucleotide sequence ID" value="NZ_JBHSSW010000001.1"/>
</dbReference>
<protein>
    <recommendedName>
        <fullName evidence="4">Lipoprotein</fullName>
    </recommendedName>
</protein>
<dbReference type="Proteomes" id="UP001596303">
    <property type="component" value="Unassembled WGS sequence"/>
</dbReference>
<feature type="signal peptide" evidence="1">
    <location>
        <begin position="1"/>
        <end position="24"/>
    </location>
</feature>
<comment type="caution">
    <text evidence="2">The sequence shown here is derived from an EMBL/GenBank/DDBJ whole genome shotgun (WGS) entry which is preliminary data.</text>
</comment>
<gene>
    <name evidence="2" type="ORF">ACFQDM_00865</name>
</gene>
<evidence type="ECO:0000313" key="2">
    <source>
        <dbReference type="EMBL" id="MFC6196604.1"/>
    </source>
</evidence>
<keyword evidence="3" id="KW-1185">Reference proteome</keyword>
<feature type="chain" id="PRO_5045299385" description="Lipoprotein" evidence="1">
    <location>
        <begin position="25"/>
        <end position="52"/>
    </location>
</feature>
<proteinExistence type="predicted"/>
<evidence type="ECO:0008006" key="4">
    <source>
        <dbReference type="Google" id="ProtNLM"/>
    </source>
</evidence>
<evidence type="ECO:0000313" key="3">
    <source>
        <dbReference type="Proteomes" id="UP001596303"/>
    </source>
</evidence>
<reference evidence="3" key="1">
    <citation type="journal article" date="2019" name="Int. J. Syst. Evol. Microbiol.">
        <title>The Global Catalogue of Microorganisms (GCM) 10K type strain sequencing project: providing services to taxonomists for standard genome sequencing and annotation.</title>
        <authorList>
            <consortium name="The Broad Institute Genomics Platform"/>
            <consortium name="The Broad Institute Genome Sequencing Center for Infectious Disease"/>
            <person name="Wu L."/>
            <person name="Ma J."/>
        </authorList>
    </citation>
    <scope>NUCLEOTIDE SEQUENCE [LARGE SCALE GENOMIC DNA]</scope>
    <source>
        <strain evidence="3">CGMCC-1.15741</strain>
    </source>
</reference>
<dbReference type="PROSITE" id="PS51257">
    <property type="entry name" value="PROKAR_LIPOPROTEIN"/>
    <property type="match status" value="1"/>
</dbReference>
<dbReference type="EMBL" id="JBHSSW010000001">
    <property type="protein sequence ID" value="MFC6196604.1"/>
    <property type="molecule type" value="Genomic_DNA"/>
</dbReference>
<keyword evidence="1" id="KW-0732">Signal</keyword>
<name>A0ABW1S4Z7_9PROT</name>